<evidence type="ECO:0000313" key="2">
    <source>
        <dbReference type="EMBL" id="CEJ83967.1"/>
    </source>
</evidence>
<dbReference type="STRING" id="1531966.A0A0A1TAV6"/>
<protein>
    <recommendedName>
        <fullName evidence="4">NAD-dependent epimerase/dehydratase domain-containing protein</fullName>
    </recommendedName>
</protein>
<reference evidence="2 3" key="1">
    <citation type="journal article" date="2015" name="Genome Announc.">
        <title>Draft Genome Sequence and Gene Annotation of the Entomopathogenic Fungus Verticillium hemipterigenum.</title>
        <authorList>
            <person name="Horn F."/>
            <person name="Habel A."/>
            <person name="Scharf D.H."/>
            <person name="Dworschak J."/>
            <person name="Brakhage A.A."/>
            <person name="Guthke R."/>
            <person name="Hertweck C."/>
            <person name="Linde J."/>
        </authorList>
    </citation>
    <scope>NUCLEOTIDE SEQUENCE [LARGE SCALE GENOMIC DNA]</scope>
</reference>
<organism evidence="2 3">
    <name type="scientific">[Torrubiella] hemipterigena</name>
    <dbReference type="NCBI Taxonomy" id="1531966"/>
    <lineage>
        <taxon>Eukaryota</taxon>
        <taxon>Fungi</taxon>
        <taxon>Dikarya</taxon>
        <taxon>Ascomycota</taxon>
        <taxon>Pezizomycotina</taxon>
        <taxon>Sordariomycetes</taxon>
        <taxon>Hypocreomycetidae</taxon>
        <taxon>Hypocreales</taxon>
        <taxon>Clavicipitaceae</taxon>
        <taxon>Clavicipitaceae incertae sedis</taxon>
        <taxon>'Torrubiella' clade</taxon>
    </lineage>
</organism>
<dbReference type="EMBL" id="CDHN01000002">
    <property type="protein sequence ID" value="CEJ83967.1"/>
    <property type="molecule type" value="Genomic_DNA"/>
</dbReference>
<dbReference type="OrthoDB" id="2735536at2759"/>
<evidence type="ECO:0000256" key="1">
    <source>
        <dbReference type="SAM" id="MobiDB-lite"/>
    </source>
</evidence>
<dbReference type="AlphaFoldDB" id="A0A0A1TAV6"/>
<dbReference type="Gene3D" id="3.40.50.720">
    <property type="entry name" value="NAD(P)-binding Rossmann-like Domain"/>
    <property type="match status" value="1"/>
</dbReference>
<accession>A0A0A1TAV6</accession>
<name>A0A0A1TAV6_9HYPO</name>
<evidence type="ECO:0008006" key="4">
    <source>
        <dbReference type="Google" id="ProtNLM"/>
    </source>
</evidence>
<dbReference type="InterPro" id="IPR036291">
    <property type="entry name" value="NAD(P)-bd_dom_sf"/>
</dbReference>
<keyword evidence="3" id="KW-1185">Reference proteome</keyword>
<dbReference type="SUPFAM" id="SSF51735">
    <property type="entry name" value="NAD(P)-binding Rossmann-fold domains"/>
    <property type="match status" value="1"/>
</dbReference>
<dbReference type="HOGENOM" id="CLU_007383_12_3_1"/>
<dbReference type="Proteomes" id="UP000039046">
    <property type="component" value="Unassembled WGS sequence"/>
</dbReference>
<sequence length="339" mass="37584">MMHQKSYKRCKDAQRPHHWPHGLHRTATSQQLIRNGIYHVYAAVHTDKEALELSRDEILPLIGHISTTAGLHKIITEGNIDVIIDTTSYNDNTTKLALLKRTIEVASIRQKASKYTLPKLGFVTVSGIWTQGSTKDPRGSFQRISAADKSLVPEDGLVESKLDYEQAVLDARSSLNIAIVRPGRIWALGGSAWTRILAPLVQGMLAKTDATMEIAVDPENQYYCFTHIDDVTAAIELAALKLPIVNGSGVHPVFDLLGDRVHMETLCIKDAEHFGCRGSVKLRKPDGVGYLDRIGDQHEVSSSNAETVLGWQPKKRHFLKDVHIYAKSFLAALALAQQK</sequence>
<evidence type="ECO:0000313" key="3">
    <source>
        <dbReference type="Proteomes" id="UP000039046"/>
    </source>
</evidence>
<gene>
    <name evidence="2" type="ORF">VHEMI03331</name>
</gene>
<feature type="region of interest" description="Disordered" evidence="1">
    <location>
        <begin position="1"/>
        <end position="25"/>
    </location>
</feature>
<proteinExistence type="predicted"/>